<feature type="compositionally biased region" description="Pro residues" evidence="1">
    <location>
        <begin position="216"/>
        <end position="226"/>
    </location>
</feature>
<feature type="compositionally biased region" description="Low complexity" evidence="1">
    <location>
        <begin position="131"/>
        <end position="144"/>
    </location>
</feature>
<feature type="compositionally biased region" description="Pro residues" evidence="1">
    <location>
        <begin position="1"/>
        <end position="13"/>
    </location>
</feature>
<dbReference type="EMBL" id="LSTO01000001">
    <property type="protein sequence ID" value="OWW19489.1"/>
    <property type="molecule type" value="Genomic_DNA"/>
</dbReference>
<gene>
    <name evidence="2" type="ORF">AYR66_08170</name>
</gene>
<proteinExistence type="predicted"/>
<feature type="compositionally biased region" description="Basic and acidic residues" evidence="1">
    <location>
        <begin position="22"/>
        <end position="42"/>
    </location>
</feature>
<evidence type="ECO:0000256" key="1">
    <source>
        <dbReference type="SAM" id="MobiDB-lite"/>
    </source>
</evidence>
<feature type="region of interest" description="Disordered" evidence="1">
    <location>
        <begin position="1"/>
        <end position="226"/>
    </location>
</feature>
<name>A0A254TA13_9BURK</name>
<dbReference type="Proteomes" id="UP000197535">
    <property type="component" value="Unassembled WGS sequence"/>
</dbReference>
<keyword evidence="3" id="KW-1185">Reference proteome</keyword>
<protein>
    <submittedName>
        <fullName evidence="2">Uncharacterized protein</fullName>
    </submittedName>
</protein>
<feature type="compositionally biased region" description="Basic and acidic residues" evidence="1">
    <location>
        <begin position="153"/>
        <end position="165"/>
    </location>
</feature>
<evidence type="ECO:0000313" key="3">
    <source>
        <dbReference type="Proteomes" id="UP000197535"/>
    </source>
</evidence>
<organism evidence="2 3">
    <name type="scientific">Noviherbaspirillum denitrificans</name>
    <dbReference type="NCBI Taxonomy" id="1968433"/>
    <lineage>
        <taxon>Bacteria</taxon>
        <taxon>Pseudomonadati</taxon>
        <taxon>Pseudomonadota</taxon>
        <taxon>Betaproteobacteria</taxon>
        <taxon>Burkholderiales</taxon>
        <taxon>Oxalobacteraceae</taxon>
        <taxon>Noviherbaspirillum</taxon>
    </lineage>
</organism>
<dbReference type="AlphaFoldDB" id="A0A254TA13"/>
<dbReference type="RefSeq" id="WP_088706397.1">
    <property type="nucleotide sequence ID" value="NZ_LSTO01000001.1"/>
</dbReference>
<accession>A0A254TA13</accession>
<reference evidence="2 3" key="1">
    <citation type="submission" date="2016-02" db="EMBL/GenBank/DDBJ databases">
        <authorList>
            <person name="Wen L."/>
            <person name="He K."/>
            <person name="Yang H."/>
        </authorList>
    </citation>
    <scope>NUCLEOTIDE SEQUENCE [LARGE SCALE GENOMIC DNA]</scope>
    <source>
        <strain evidence="2 3">TSA40</strain>
    </source>
</reference>
<evidence type="ECO:0000313" key="2">
    <source>
        <dbReference type="EMBL" id="OWW19489.1"/>
    </source>
</evidence>
<sequence length="226" mass="24277">MPPPVSNKPPVKPQAPQQGNNEPKKDSAPKQPAEQKKNDKSQPDNTVSRPDPWPKKDPNAAAPKKPFDPVTTADGQGVVNEKNLPVARDNNGVIVATDRYGNGPVLDDRTGNPAILDEQGKPGDAPESIKPDPTVKTTDPTSPDYPKYQINENKGKTTFFDKDGKAIPPNGEGSPVAVYTDKAGENHYYDRKTGEKITDPNDARLPANLPKDGPNALPPPTVETPT</sequence>
<comment type="caution">
    <text evidence="2">The sequence shown here is derived from an EMBL/GenBank/DDBJ whole genome shotgun (WGS) entry which is preliminary data.</text>
</comment>
<feature type="compositionally biased region" description="Basic and acidic residues" evidence="1">
    <location>
        <begin position="182"/>
        <end position="202"/>
    </location>
</feature>